<gene>
    <name evidence="1" type="primary">WBGene00273501</name>
</gene>
<accession>A0A2A6B7Y0</accession>
<dbReference type="AlphaFoldDB" id="A0A2A6B7Y0"/>
<organism evidence="1 2">
    <name type="scientific">Pristionchus pacificus</name>
    <name type="common">Parasitic nematode worm</name>
    <dbReference type="NCBI Taxonomy" id="54126"/>
    <lineage>
        <taxon>Eukaryota</taxon>
        <taxon>Metazoa</taxon>
        <taxon>Ecdysozoa</taxon>
        <taxon>Nematoda</taxon>
        <taxon>Chromadorea</taxon>
        <taxon>Rhabditida</taxon>
        <taxon>Rhabditina</taxon>
        <taxon>Diplogasteromorpha</taxon>
        <taxon>Diplogasteroidea</taxon>
        <taxon>Neodiplogasteridae</taxon>
        <taxon>Pristionchus</taxon>
    </lineage>
</organism>
<protein>
    <submittedName>
        <fullName evidence="1">Uncharacterized protein</fullName>
    </submittedName>
</protein>
<dbReference type="Proteomes" id="UP000005239">
    <property type="component" value="Unassembled WGS sequence"/>
</dbReference>
<name>A0A2A6B7Y0_PRIPA</name>
<accession>A0A8R1ULC2</accession>
<sequence>MIAVLLLVLICTSAIQAEAPGKRGSGFPAGRSGAPGKRAVDIVLDWQPAHHIFKRSAPFLTSFPAAGPGGASGK</sequence>
<evidence type="ECO:0000313" key="1">
    <source>
        <dbReference type="EnsemblMetazoa" id="PPA35132.1"/>
    </source>
</evidence>
<dbReference type="EnsemblMetazoa" id="PPA35132.1">
    <property type="protein sequence ID" value="PPA35132.1"/>
    <property type="gene ID" value="WBGene00273501"/>
</dbReference>
<evidence type="ECO:0000313" key="2">
    <source>
        <dbReference type="Proteomes" id="UP000005239"/>
    </source>
</evidence>
<reference evidence="2" key="1">
    <citation type="journal article" date="2008" name="Nat. Genet.">
        <title>The Pristionchus pacificus genome provides a unique perspective on nematode lifestyle and parasitism.</title>
        <authorList>
            <person name="Dieterich C."/>
            <person name="Clifton S.W."/>
            <person name="Schuster L.N."/>
            <person name="Chinwalla A."/>
            <person name="Delehaunty K."/>
            <person name="Dinkelacker I."/>
            <person name="Fulton L."/>
            <person name="Fulton R."/>
            <person name="Godfrey J."/>
            <person name="Minx P."/>
            <person name="Mitreva M."/>
            <person name="Roeseler W."/>
            <person name="Tian H."/>
            <person name="Witte H."/>
            <person name="Yang S.P."/>
            <person name="Wilson R.K."/>
            <person name="Sommer R.J."/>
        </authorList>
    </citation>
    <scope>NUCLEOTIDE SEQUENCE [LARGE SCALE GENOMIC DNA]</scope>
    <source>
        <strain evidence="2">PS312</strain>
    </source>
</reference>
<proteinExistence type="predicted"/>
<reference evidence="1" key="2">
    <citation type="submission" date="2022-06" db="UniProtKB">
        <authorList>
            <consortium name="EnsemblMetazoa"/>
        </authorList>
    </citation>
    <scope>IDENTIFICATION</scope>
    <source>
        <strain evidence="1">PS312</strain>
    </source>
</reference>
<keyword evidence="2" id="KW-1185">Reference proteome</keyword>